<proteinExistence type="predicted"/>
<dbReference type="RefSeq" id="WP_014479467.1">
    <property type="nucleotide sequence ID" value="NZ_BAABSX010000022.1"/>
</dbReference>
<feature type="compositionally biased region" description="Basic and acidic residues" evidence="1">
    <location>
        <begin position="93"/>
        <end position="106"/>
    </location>
</feature>
<dbReference type="Proteomes" id="UP001214898">
    <property type="component" value="Chromosome"/>
</dbReference>
<accession>A0AAX3RLJ7</accession>
<name>A0AAX3RLJ7_BACIU</name>
<dbReference type="AlphaFoldDB" id="A0AAX3RLJ7"/>
<sequence length="106" mass="12343">MSEEKDALQKNKEELEANIDPLTKLLVSDVLNKNNVTEDKKRNLSEAQKQAIITMVNDLQKQANEFVERVNKKKADAEKAEQEAAPQKRRRTTLRDRVRQRKNDNI</sequence>
<evidence type="ECO:0000313" key="3">
    <source>
        <dbReference type="Proteomes" id="UP001214898"/>
    </source>
</evidence>
<gene>
    <name evidence="2" type="ORF">P5633_18085</name>
</gene>
<evidence type="ECO:0000256" key="1">
    <source>
        <dbReference type="SAM" id="MobiDB-lite"/>
    </source>
</evidence>
<evidence type="ECO:0000313" key="2">
    <source>
        <dbReference type="EMBL" id="WEY84203.1"/>
    </source>
</evidence>
<protein>
    <submittedName>
        <fullName evidence="2">Spore coat protein</fullName>
    </submittedName>
</protein>
<dbReference type="EMBL" id="CP120576">
    <property type="protein sequence ID" value="WEY84203.1"/>
    <property type="molecule type" value="Genomic_DNA"/>
</dbReference>
<feature type="compositionally biased region" description="Basic and acidic residues" evidence="1">
    <location>
        <begin position="73"/>
        <end position="82"/>
    </location>
</feature>
<reference evidence="2" key="1">
    <citation type="submission" date="2025-02" db="EMBL/GenBank/DDBJ databases">
        <title>Complete genome sequences of 52 Bacillus and Priestia strains isolated from West-African fermentations and 26 reference strains from the DSMZ collection.</title>
        <authorList>
            <person name="Wiedenbein E.S."/>
            <person name="Canoy T.S."/>
            <person name="Hui Y."/>
            <person name="Parkouda C."/>
            <person name="Dawende C."/>
            <person name="Ametefe E."/>
            <person name="Jespersen L."/>
            <person name="Nielsen D.S."/>
        </authorList>
    </citation>
    <scope>NUCLEOTIDE SEQUENCE</scope>
    <source>
        <strain evidence="2">PRO56</strain>
    </source>
</reference>
<organism evidence="2 3">
    <name type="scientific">Bacillus subtilis</name>
    <dbReference type="NCBI Taxonomy" id="1423"/>
    <lineage>
        <taxon>Bacteria</taxon>
        <taxon>Bacillati</taxon>
        <taxon>Bacillota</taxon>
        <taxon>Bacilli</taxon>
        <taxon>Bacillales</taxon>
        <taxon>Bacillaceae</taxon>
        <taxon>Bacillus</taxon>
    </lineage>
</organism>
<feature type="region of interest" description="Disordered" evidence="1">
    <location>
        <begin position="73"/>
        <end position="106"/>
    </location>
</feature>